<evidence type="ECO:0000256" key="5">
    <source>
        <dbReference type="ARBA" id="ARBA00023136"/>
    </source>
</evidence>
<evidence type="ECO:0000256" key="2">
    <source>
        <dbReference type="ARBA" id="ARBA00007524"/>
    </source>
</evidence>
<gene>
    <name evidence="7" type="ORF">QO011_000532</name>
</gene>
<accession>A0ABU0J2V4</accession>
<keyword evidence="4 6" id="KW-1133">Transmembrane helix</keyword>
<comment type="caution">
    <text evidence="7">The sequence shown here is derived from an EMBL/GenBank/DDBJ whole genome shotgun (WGS) entry which is preliminary data.</text>
</comment>
<feature type="transmembrane region" description="Helical" evidence="6">
    <location>
        <begin position="62"/>
        <end position="79"/>
    </location>
</feature>
<dbReference type="CDD" id="cd15904">
    <property type="entry name" value="TSPO_MBR"/>
    <property type="match status" value="1"/>
</dbReference>
<dbReference type="RefSeq" id="WP_307267274.1">
    <property type="nucleotide sequence ID" value="NZ_JAUSVX010000001.1"/>
</dbReference>
<comment type="similarity">
    <text evidence="2">Belongs to the TspO/BZRP family.</text>
</comment>
<evidence type="ECO:0000256" key="4">
    <source>
        <dbReference type="ARBA" id="ARBA00022989"/>
    </source>
</evidence>
<keyword evidence="5 6" id="KW-0472">Membrane</keyword>
<feature type="transmembrane region" description="Helical" evidence="6">
    <location>
        <begin position="142"/>
        <end position="166"/>
    </location>
</feature>
<dbReference type="Gene3D" id="1.20.1260.100">
    <property type="entry name" value="TspO/MBR protein"/>
    <property type="match status" value="1"/>
</dbReference>
<dbReference type="EMBL" id="JAUSVX010000001">
    <property type="protein sequence ID" value="MDQ0467537.1"/>
    <property type="molecule type" value="Genomic_DNA"/>
</dbReference>
<dbReference type="InterPro" id="IPR038330">
    <property type="entry name" value="TspO/MBR-related_sf"/>
</dbReference>
<dbReference type="PANTHER" id="PTHR10057:SF0">
    <property type="entry name" value="TRANSLOCATOR PROTEIN"/>
    <property type="match status" value="1"/>
</dbReference>
<evidence type="ECO:0000256" key="1">
    <source>
        <dbReference type="ARBA" id="ARBA00004141"/>
    </source>
</evidence>
<evidence type="ECO:0000313" key="8">
    <source>
        <dbReference type="Proteomes" id="UP001242480"/>
    </source>
</evidence>
<protein>
    <submittedName>
        <fullName evidence="7">Tryptophan-rich sensory protein</fullName>
    </submittedName>
</protein>
<evidence type="ECO:0000256" key="3">
    <source>
        <dbReference type="ARBA" id="ARBA00022692"/>
    </source>
</evidence>
<comment type="subcellular location">
    <subcellularLocation>
        <location evidence="1">Membrane</location>
        <topology evidence="1">Multi-pass membrane protein</topology>
    </subcellularLocation>
</comment>
<organism evidence="7 8">
    <name type="scientific">Labrys wisconsinensis</name>
    <dbReference type="NCBI Taxonomy" id="425677"/>
    <lineage>
        <taxon>Bacteria</taxon>
        <taxon>Pseudomonadati</taxon>
        <taxon>Pseudomonadota</taxon>
        <taxon>Alphaproteobacteria</taxon>
        <taxon>Hyphomicrobiales</taxon>
        <taxon>Xanthobacteraceae</taxon>
        <taxon>Labrys</taxon>
    </lineage>
</organism>
<dbReference type="Proteomes" id="UP001242480">
    <property type="component" value="Unassembled WGS sequence"/>
</dbReference>
<keyword evidence="8" id="KW-1185">Reference proteome</keyword>
<name>A0ABU0J2V4_9HYPH</name>
<feature type="transmembrane region" description="Helical" evidence="6">
    <location>
        <begin position="116"/>
        <end position="135"/>
    </location>
</feature>
<reference evidence="7 8" key="1">
    <citation type="submission" date="2023-07" db="EMBL/GenBank/DDBJ databases">
        <title>Genomic Encyclopedia of Type Strains, Phase IV (KMG-IV): sequencing the most valuable type-strain genomes for metagenomic binning, comparative biology and taxonomic classification.</title>
        <authorList>
            <person name="Goeker M."/>
        </authorList>
    </citation>
    <scope>NUCLEOTIDE SEQUENCE [LARGE SCALE GENOMIC DNA]</scope>
    <source>
        <strain evidence="7 8">DSM 19619</strain>
    </source>
</reference>
<dbReference type="InterPro" id="IPR004307">
    <property type="entry name" value="TspO_MBR"/>
</dbReference>
<proteinExistence type="inferred from homology"/>
<dbReference type="PANTHER" id="PTHR10057">
    <property type="entry name" value="PERIPHERAL-TYPE BENZODIAZEPINE RECEPTOR"/>
    <property type="match status" value="1"/>
</dbReference>
<keyword evidence="3 6" id="KW-0812">Transmembrane</keyword>
<evidence type="ECO:0000256" key="6">
    <source>
        <dbReference type="SAM" id="Phobius"/>
    </source>
</evidence>
<dbReference type="Pfam" id="PF03073">
    <property type="entry name" value="TspO_MBR"/>
    <property type="match status" value="1"/>
</dbReference>
<dbReference type="PIRSF" id="PIRSF005859">
    <property type="entry name" value="PBR"/>
    <property type="match status" value="1"/>
</dbReference>
<sequence length="167" mass="17581">MSFAMTEPPPAVSPRVAFPAALVLCLAVAAFGSWVAAPEIGGWYAGLRKPVFTPPDRALLVAWPLLHVMTALAAGRIAVLPRGAPLRREALSLLALQLAFAAVWPFIFFGRHNPQAGLLTVVFLLAALAATSAAFRRLDRLAGLLMLPSLAAIAFACVLNGTIVAMN</sequence>
<feature type="transmembrane region" description="Helical" evidence="6">
    <location>
        <begin position="91"/>
        <end position="110"/>
    </location>
</feature>
<evidence type="ECO:0000313" key="7">
    <source>
        <dbReference type="EMBL" id="MDQ0467537.1"/>
    </source>
</evidence>